<proteinExistence type="predicted"/>
<accession>A0A7S4HXS5</accession>
<gene>
    <name evidence="3" type="ORF">OAUR00152_LOCUS4980</name>
</gene>
<dbReference type="AlphaFoldDB" id="A0A7S4HXS5"/>
<protein>
    <recommendedName>
        <fullName evidence="2">Fungal lipase-type domain-containing protein</fullName>
    </recommendedName>
</protein>
<evidence type="ECO:0000259" key="2">
    <source>
        <dbReference type="Pfam" id="PF01764"/>
    </source>
</evidence>
<dbReference type="Gene3D" id="3.40.50.1820">
    <property type="entry name" value="alpha/beta hydrolase"/>
    <property type="match status" value="1"/>
</dbReference>
<dbReference type="PANTHER" id="PTHR45856">
    <property type="entry name" value="ALPHA/BETA-HYDROLASES SUPERFAMILY PROTEIN"/>
    <property type="match status" value="1"/>
</dbReference>
<dbReference type="Pfam" id="PF01764">
    <property type="entry name" value="Lipase_3"/>
    <property type="match status" value="1"/>
</dbReference>
<dbReference type="CDD" id="cd00519">
    <property type="entry name" value="Lipase_3"/>
    <property type="match status" value="1"/>
</dbReference>
<dbReference type="EMBL" id="HBKQ01007408">
    <property type="protein sequence ID" value="CAE2212248.1"/>
    <property type="molecule type" value="Transcribed_RNA"/>
</dbReference>
<dbReference type="PANTHER" id="PTHR45856:SF24">
    <property type="entry name" value="FUNGAL LIPASE-LIKE DOMAIN-CONTAINING PROTEIN"/>
    <property type="match status" value="1"/>
</dbReference>
<evidence type="ECO:0000313" key="3">
    <source>
        <dbReference type="EMBL" id="CAE2212248.1"/>
    </source>
</evidence>
<dbReference type="InterPro" id="IPR002921">
    <property type="entry name" value="Fungal_lipase-type"/>
</dbReference>
<dbReference type="InterPro" id="IPR051218">
    <property type="entry name" value="Sec_MonoDiacylglyc_Lipase"/>
</dbReference>
<feature type="domain" description="Fungal lipase-type" evidence="2">
    <location>
        <begin position="289"/>
        <end position="442"/>
    </location>
</feature>
<dbReference type="InterPro" id="IPR029058">
    <property type="entry name" value="AB_hydrolase_fold"/>
</dbReference>
<sequence>MAALLVETRQEMKIIRQDNSEEAETSMFSTILDPSDRREVEEGMHGLFRANYEMIGRDLKADVPSFKARDFPDFERKIDRRYSHIPNMTERKERVKGQANIAVDMMKNFVQGSSHGTSHDELEKIPECQELTSKVAINSAITEEGGSSSGPQKEISNNPAKRIFHRRSSPSLKGAPVDGRGLAQRTVEDVGDAFFSSILLPGISEEDEQGNTDSTTIIPEDTLLNMMEDALESREYGKLDFMASYFKEKSVSQLVILSQARLVWMNDWYPLKDCTYAISVDPGKKEVLVVFRGAITRADWGHAKDVRLKKVPNPVKDDFEGKTDTIALHQGFYKYLFRKRKDNYTTKYDEITNVLHHFGSQLGDYKVVVTGHSLGGALTILFSLWASADERFTKNGPIKMFTFGNPFVAGQSFLHTFRHQEQRGKLQLARFYNERDAVVFMPISWAC</sequence>
<feature type="region of interest" description="Disordered" evidence="1">
    <location>
        <begin position="142"/>
        <end position="179"/>
    </location>
</feature>
<feature type="compositionally biased region" description="Polar residues" evidence="1">
    <location>
        <begin position="142"/>
        <end position="159"/>
    </location>
</feature>
<dbReference type="GO" id="GO:0006629">
    <property type="term" value="P:lipid metabolic process"/>
    <property type="evidence" value="ECO:0007669"/>
    <property type="project" value="InterPro"/>
</dbReference>
<reference evidence="3" key="1">
    <citation type="submission" date="2021-01" db="EMBL/GenBank/DDBJ databases">
        <authorList>
            <person name="Corre E."/>
            <person name="Pelletier E."/>
            <person name="Niang G."/>
            <person name="Scheremetjew M."/>
            <person name="Finn R."/>
            <person name="Kale V."/>
            <person name="Holt S."/>
            <person name="Cochrane G."/>
            <person name="Meng A."/>
            <person name="Brown T."/>
            <person name="Cohen L."/>
        </authorList>
    </citation>
    <scope>NUCLEOTIDE SEQUENCE</scope>
    <source>
        <strain evidence="3">Isolate 1302-5</strain>
    </source>
</reference>
<organism evidence="3">
    <name type="scientific">Odontella aurita</name>
    <dbReference type="NCBI Taxonomy" id="265563"/>
    <lineage>
        <taxon>Eukaryota</taxon>
        <taxon>Sar</taxon>
        <taxon>Stramenopiles</taxon>
        <taxon>Ochrophyta</taxon>
        <taxon>Bacillariophyta</taxon>
        <taxon>Mediophyceae</taxon>
        <taxon>Biddulphiophycidae</taxon>
        <taxon>Eupodiscales</taxon>
        <taxon>Odontellaceae</taxon>
        <taxon>Odontella</taxon>
    </lineage>
</organism>
<name>A0A7S4HXS5_9STRA</name>
<dbReference type="SUPFAM" id="SSF53474">
    <property type="entry name" value="alpha/beta-Hydrolases"/>
    <property type="match status" value="1"/>
</dbReference>
<evidence type="ECO:0000256" key="1">
    <source>
        <dbReference type="SAM" id="MobiDB-lite"/>
    </source>
</evidence>